<keyword evidence="2" id="KW-1133">Transmembrane helix</keyword>
<comment type="caution">
    <text evidence="3">The sequence shown here is derived from an EMBL/GenBank/DDBJ whole genome shotgun (WGS) entry which is preliminary data.</text>
</comment>
<dbReference type="OrthoDB" id="5428040at2759"/>
<evidence type="ECO:0000256" key="2">
    <source>
        <dbReference type="SAM" id="Phobius"/>
    </source>
</evidence>
<reference evidence="3" key="1">
    <citation type="journal article" date="2021" name="Nat. Commun.">
        <title>Genetic determinants of endophytism in the Arabidopsis root mycobiome.</title>
        <authorList>
            <person name="Mesny F."/>
            <person name="Miyauchi S."/>
            <person name="Thiergart T."/>
            <person name="Pickel B."/>
            <person name="Atanasova L."/>
            <person name="Karlsson M."/>
            <person name="Huettel B."/>
            <person name="Barry K.W."/>
            <person name="Haridas S."/>
            <person name="Chen C."/>
            <person name="Bauer D."/>
            <person name="Andreopoulos W."/>
            <person name="Pangilinan J."/>
            <person name="LaButti K."/>
            <person name="Riley R."/>
            <person name="Lipzen A."/>
            <person name="Clum A."/>
            <person name="Drula E."/>
            <person name="Henrissat B."/>
            <person name="Kohler A."/>
            <person name="Grigoriev I.V."/>
            <person name="Martin F.M."/>
            <person name="Hacquard S."/>
        </authorList>
    </citation>
    <scope>NUCLEOTIDE SEQUENCE</scope>
    <source>
        <strain evidence="3">FSSC 5 MPI-SDFR-AT-0091</strain>
    </source>
</reference>
<protein>
    <submittedName>
        <fullName evidence="3">Uncharacterized protein</fullName>
    </submittedName>
</protein>
<dbReference type="Proteomes" id="UP000736672">
    <property type="component" value="Unassembled WGS sequence"/>
</dbReference>
<proteinExistence type="predicted"/>
<evidence type="ECO:0000313" key="3">
    <source>
        <dbReference type="EMBL" id="KAH7273050.1"/>
    </source>
</evidence>
<evidence type="ECO:0000256" key="1">
    <source>
        <dbReference type="SAM" id="MobiDB-lite"/>
    </source>
</evidence>
<feature type="transmembrane region" description="Helical" evidence="2">
    <location>
        <begin position="64"/>
        <end position="88"/>
    </location>
</feature>
<dbReference type="AlphaFoldDB" id="A0A9P9L327"/>
<dbReference type="EMBL" id="JAGTJS010000003">
    <property type="protein sequence ID" value="KAH7273050.1"/>
    <property type="molecule type" value="Genomic_DNA"/>
</dbReference>
<keyword evidence="2" id="KW-0472">Membrane</keyword>
<name>A0A9P9L327_FUSSL</name>
<accession>A0A9P9L327</accession>
<feature type="transmembrane region" description="Helical" evidence="2">
    <location>
        <begin position="147"/>
        <end position="171"/>
    </location>
</feature>
<keyword evidence="2" id="KW-0812">Transmembrane</keyword>
<feature type="region of interest" description="Disordered" evidence="1">
    <location>
        <begin position="1"/>
        <end position="43"/>
    </location>
</feature>
<gene>
    <name evidence="3" type="ORF">B0J15DRAFT_460770</name>
</gene>
<evidence type="ECO:0000313" key="4">
    <source>
        <dbReference type="Proteomes" id="UP000736672"/>
    </source>
</evidence>
<organism evidence="3 4">
    <name type="scientific">Fusarium solani</name>
    <name type="common">Filamentous fungus</name>
    <dbReference type="NCBI Taxonomy" id="169388"/>
    <lineage>
        <taxon>Eukaryota</taxon>
        <taxon>Fungi</taxon>
        <taxon>Dikarya</taxon>
        <taxon>Ascomycota</taxon>
        <taxon>Pezizomycotina</taxon>
        <taxon>Sordariomycetes</taxon>
        <taxon>Hypocreomycetidae</taxon>
        <taxon>Hypocreales</taxon>
        <taxon>Nectriaceae</taxon>
        <taxon>Fusarium</taxon>
        <taxon>Fusarium solani species complex</taxon>
    </lineage>
</organism>
<feature type="compositionally biased region" description="Polar residues" evidence="1">
    <location>
        <begin position="25"/>
        <end position="43"/>
    </location>
</feature>
<keyword evidence="4" id="KW-1185">Reference proteome</keyword>
<sequence>MVSSPSKSTLLHPPQYEAVHESDTPSDTNLIPDQLSLSRNSPYESSPPPVLRAPHSFWWQRVGLSGLLILIVGTIIMLGSSGILIFLWDGLHIGLIAAATAVVMPERTGVLLVDSPVLSIARATGLDPPNILHATLRRCIAGRGLGVLYLLILATAFILSLLSTFTSTMLLSDFDTVQSKCRRLPAMYLLTAMKRTGFGTPHRTGGIRPQLNGYLLKCSPRKAFLVTLKAPIVQCYLFQVQSQGLRWNSILDLQSSPTSEQYVSRLVSNVLPLQRKEECYTYRLTKANPIITGRLGPSKLCL</sequence>